<proteinExistence type="predicted"/>
<dbReference type="InterPro" id="IPR050486">
    <property type="entry name" value="Mannose-1P_guanyltransferase"/>
</dbReference>
<organism evidence="2 3">
    <name type="scientific">Candidatus Kaiserbacteria bacterium RIFCSPHIGHO2_01_FULL_56_24</name>
    <dbReference type="NCBI Taxonomy" id="1798487"/>
    <lineage>
        <taxon>Bacteria</taxon>
        <taxon>Candidatus Kaiseribacteriota</taxon>
    </lineage>
</organism>
<dbReference type="Proteomes" id="UP000176377">
    <property type="component" value="Unassembled WGS sequence"/>
</dbReference>
<dbReference type="EMBL" id="MFLA01000026">
    <property type="protein sequence ID" value="OGG58863.1"/>
    <property type="molecule type" value="Genomic_DNA"/>
</dbReference>
<dbReference type="Pfam" id="PF00483">
    <property type="entry name" value="NTP_transferase"/>
    <property type="match status" value="1"/>
</dbReference>
<dbReference type="CDD" id="cd04181">
    <property type="entry name" value="NTP_transferase"/>
    <property type="match status" value="1"/>
</dbReference>
<gene>
    <name evidence="2" type="ORF">A2765_00590</name>
</gene>
<accession>A0A1F6DBQ0</accession>
<dbReference type="PANTHER" id="PTHR22572">
    <property type="entry name" value="SUGAR-1-PHOSPHATE GUANYL TRANSFERASE"/>
    <property type="match status" value="1"/>
</dbReference>
<name>A0A1F6DBQ0_9BACT</name>
<evidence type="ECO:0000259" key="1">
    <source>
        <dbReference type="Pfam" id="PF00483"/>
    </source>
</evidence>
<feature type="domain" description="Nucleotidyl transferase" evidence="1">
    <location>
        <begin position="5"/>
        <end position="216"/>
    </location>
</feature>
<evidence type="ECO:0000313" key="2">
    <source>
        <dbReference type="EMBL" id="OGG58863.1"/>
    </source>
</evidence>
<dbReference type="InterPro" id="IPR005835">
    <property type="entry name" value="NTP_transferase_dom"/>
</dbReference>
<dbReference type="SUPFAM" id="SSF53448">
    <property type="entry name" value="Nucleotide-diphospho-sugar transferases"/>
    <property type="match status" value="1"/>
</dbReference>
<evidence type="ECO:0000313" key="3">
    <source>
        <dbReference type="Proteomes" id="UP000176377"/>
    </source>
</evidence>
<protein>
    <recommendedName>
        <fullName evidence="1">Nucleotidyl transferase domain-containing protein</fullName>
    </recommendedName>
</protein>
<dbReference type="Gene3D" id="3.90.550.10">
    <property type="entry name" value="Spore Coat Polysaccharide Biosynthesis Protein SpsA, Chain A"/>
    <property type="match status" value="1"/>
</dbReference>
<reference evidence="2 3" key="1">
    <citation type="journal article" date="2016" name="Nat. Commun.">
        <title>Thousands of microbial genomes shed light on interconnected biogeochemical processes in an aquifer system.</title>
        <authorList>
            <person name="Anantharaman K."/>
            <person name="Brown C.T."/>
            <person name="Hug L.A."/>
            <person name="Sharon I."/>
            <person name="Castelle C.J."/>
            <person name="Probst A.J."/>
            <person name="Thomas B.C."/>
            <person name="Singh A."/>
            <person name="Wilkins M.J."/>
            <person name="Karaoz U."/>
            <person name="Brodie E.L."/>
            <person name="Williams K.H."/>
            <person name="Hubbard S.S."/>
            <person name="Banfield J.F."/>
        </authorList>
    </citation>
    <scope>NUCLEOTIDE SEQUENCE [LARGE SCALE GENOMIC DNA]</scope>
</reference>
<dbReference type="InterPro" id="IPR029044">
    <property type="entry name" value="Nucleotide-diphossugar_trans"/>
</dbReference>
<comment type="caution">
    <text evidence="2">The sequence shown here is derived from an EMBL/GenBank/DDBJ whole genome shotgun (WGS) entry which is preliminary data.</text>
</comment>
<sequence length="236" mass="26745">MITQAVISAGGFGTRLRPLTDTLPKPMVPILGKPLLEWHIEQFKKHGVSEFIFILHHFPEVVTDYFQDGSSRGVRIEYATEPEPLGSIGGMKLIEANLHERFFFIYGDIFSRMDYSAMVRVYATKKDPIGMQRVKKTDDYADADVAELDKDDRFIAIHPKPHHGSYANAYRMRGAFILEKAVCDYIPKGPADLGKEILPRIVAAGKNFYGYECDDYSKGVDTLEKLKEAEDHLRAQ</sequence>
<dbReference type="AlphaFoldDB" id="A0A1F6DBQ0"/>